<evidence type="ECO:0000259" key="4">
    <source>
        <dbReference type="PROSITE" id="PS01124"/>
    </source>
</evidence>
<dbReference type="SUPFAM" id="SSF46689">
    <property type="entry name" value="Homeodomain-like"/>
    <property type="match status" value="1"/>
</dbReference>
<dbReference type="PANTHER" id="PTHR43280">
    <property type="entry name" value="ARAC-FAMILY TRANSCRIPTIONAL REGULATOR"/>
    <property type="match status" value="1"/>
</dbReference>
<sequence length="65" mass="7783">MTSYFTEHRLTYTQELLRAFRLDVSRIPRQLGYSRMAHFSGQFRRYARCSPSAYRQQLETSSSQN</sequence>
<name>A0ABS0I9W9_9BACT</name>
<proteinExistence type="predicted"/>
<reference evidence="5 6" key="1">
    <citation type="submission" date="2020-11" db="EMBL/GenBank/DDBJ databases">
        <authorList>
            <person name="Kim M.K."/>
        </authorList>
    </citation>
    <scope>NUCLEOTIDE SEQUENCE [LARGE SCALE GENOMIC DNA]</scope>
    <source>
        <strain evidence="5 6">BT662</strain>
    </source>
</reference>
<keyword evidence="1" id="KW-0805">Transcription regulation</keyword>
<dbReference type="PANTHER" id="PTHR43280:SF2">
    <property type="entry name" value="HTH-TYPE TRANSCRIPTIONAL REGULATOR EXSA"/>
    <property type="match status" value="1"/>
</dbReference>
<dbReference type="Gene3D" id="1.10.10.60">
    <property type="entry name" value="Homeodomain-like"/>
    <property type="match status" value="1"/>
</dbReference>
<evidence type="ECO:0000313" key="6">
    <source>
        <dbReference type="Proteomes" id="UP000618931"/>
    </source>
</evidence>
<evidence type="ECO:0000256" key="2">
    <source>
        <dbReference type="ARBA" id="ARBA00023125"/>
    </source>
</evidence>
<accession>A0ABS0I9W9</accession>
<comment type="caution">
    <text evidence="5">The sequence shown here is derived from an EMBL/GenBank/DDBJ whole genome shotgun (WGS) entry which is preliminary data.</text>
</comment>
<evidence type="ECO:0000256" key="3">
    <source>
        <dbReference type="ARBA" id="ARBA00023163"/>
    </source>
</evidence>
<dbReference type="Pfam" id="PF12833">
    <property type="entry name" value="HTH_18"/>
    <property type="match status" value="1"/>
</dbReference>
<evidence type="ECO:0000313" key="5">
    <source>
        <dbReference type="EMBL" id="MBF9223773.1"/>
    </source>
</evidence>
<evidence type="ECO:0000256" key="1">
    <source>
        <dbReference type="ARBA" id="ARBA00023015"/>
    </source>
</evidence>
<dbReference type="InterPro" id="IPR009057">
    <property type="entry name" value="Homeodomain-like_sf"/>
</dbReference>
<keyword evidence="6" id="KW-1185">Reference proteome</keyword>
<dbReference type="InterPro" id="IPR018060">
    <property type="entry name" value="HTH_AraC"/>
</dbReference>
<keyword evidence="3" id="KW-0804">Transcription</keyword>
<dbReference type="Proteomes" id="UP000618931">
    <property type="component" value="Unassembled WGS sequence"/>
</dbReference>
<feature type="domain" description="HTH araC/xylS-type" evidence="4">
    <location>
        <begin position="1"/>
        <end position="57"/>
    </location>
</feature>
<protein>
    <submittedName>
        <fullName evidence="5">Helix-turn-helix transcriptional regulator</fullName>
    </submittedName>
</protein>
<dbReference type="EMBL" id="JADQDM010000018">
    <property type="protein sequence ID" value="MBF9223773.1"/>
    <property type="molecule type" value="Genomic_DNA"/>
</dbReference>
<gene>
    <name evidence="5" type="ORF">I2H31_21910</name>
</gene>
<keyword evidence="2" id="KW-0238">DNA-binding</keyword>
<organism evidence="5 6">
    <name type="scientific">Hymenobacter ruricola</name>
    <dbReference type="NCBI Taxonomy" id="2791023"/>
    <lineage>
        <taxon>Bacteria</taxon>
        <taxon>Pseudomonadati</taxon>
        <taxon>Bacteroidota</taxon>
        <taxon>Cytophagia</taxon>
        <taxon>Cytophagales</taxon>
        <taxon>Hymenobacteraceae</taxon>
        <taxon>Hymenobacter</taxon>
    </lineage>
</organism>
<dbReference type="PROSITE" id="PS01124">
    <property type="entry name" value="HTH_ARAC_FAMILY_2"/>
    <property type="match status" value="1"/>
</dbReference>